<dbReference type="EMBL" id="CM037617">
    <property type="protein sequence ID" value="KAH8005884.1"/>
    <property type="molecule type" value="Genomic_DNA"/>
</dbReference>
<proteinExistence type="predicted"/>
<keyword evidence="2" id="KW-1185">Reference proteome</keyword>
<reference evidence="1" key="1">
    <citation type="submission" date="2021-08" db="EMBL/GenBank/DDBJ databases">
        <title>The first chromosome-level gecko genome reveals the dynamic sex chromosomes of Neotropical dwarf geckos (Sphaerodactylidae: Sphaerodactylus).</title>
        <authorList>
            <person name="Pinto B.J."/>
            <person name="Keating S.E."/>
            <person name="Gamble T."/>
        </authorList>
    </citation>
    <scope>NUCLEOTIDE SEQUENCE</scope>
    <source>
        <strain evidence="1">TG3544</strain>
    </source>
</reference>
<protein>
    <submittedName>
        <fullName evidence="1">Uncharacterized protein</fullName>
    </submittedName>
</protein>
<evidence type="ECO:0000313" key="1">
    <source>
        <dbReference type="EMBL" id="KAH8005884.1"/>
    </source>
</evidence>
<comment type="caution">
    <text evidence="1">The sequence shown here is derived from an EMBL/GenBank/DDBJ whole genome shotgun (WGS) entry which is preliminary data.</text>
</comment>
<organism evidence="1 2">
    <name type="scientific">Sphaerodactylus townsendi</name>
    <dbReference type="NCBI Taxonomy" id="933632"/>
    <lineage>
        <taxon>Eukaryota</taxon>
        <taxon>Metazoa</taxon>
        <taxon>Chordata</taxon>
        <taxon>Craniata</taxon>
        <taxon>Vertebrata</taxon>
        <taxon>Euteleostomi</taxon>
        <taxon>Lepidosauria</taxon>
        <taxon>Squamata</taxon>
        <taxon>Bifurcata</taxon>
        <taxon>Gekkota</taxon>
        <taxon>Sphaerodactylidae</taxon>
        <taxon>Sphaerodactylus</taxon>
    </lineage>
</organism>
<evidence type="ECO:0000313" key="2">
    <source>
        <dbReference type="Proteomes" id="UP000827872"/>
    </source>
</evidence>
<dbReference type="Proteomes" id="UP000827872">
    <property type="component" value="Linkage Group LG04"/>
</dbReference>
<accession>A0ACB8FKQ5</accession>
<name>A0ACB8FKQ5_9SAUR</name>
<sequence>MWPPALLVLLLLQHGESDSSCKNLHCFADYIRTLTCTWEAGSAGGRPHHLTARWVCGNHKGTCVFLPTLGNASRMRYMCSSNQERCMSGSSFTVTATFAEGALPDGQRCGPFKYHENVKPRPPFNVSAVACPGGFNVSWEGGYSAYDNLHGELQYQLRYRQKGHPWRLEGGTAGGLKSVLQDTPSLWLLPQELAGGAEYELQVRSGLRDGSPYRGTWSDWSPSGCLKTPHRGTTGAAWLLFLLLLITLLAFLGRHQSCRPWKKLEQLIPSPAPFFQTLYLVHNGDFQKWVGTSYSGAPLDVSECGTALPEVFKISPKPLLAPDAPEENPALPCADALPAFLEESPESALEPAYGHLSIDTVTVADACGPEPEAYQCLPVDGSLSESLLPYSKVPPPPPWPQDPFLEHLSALYGGPLGASSPPPAQPFCREWLSPTWGADGDPGDLALDLDTVDSGFVDSDCGSPPGDSECQGRCASCAAHREEEGAAFLPSYVKQWVTCYTPPEEHS</sequence>
<gene>
    <name evidence="1" type="ORF">K3G42_031415</name>
</gene>